<evidence type="ECO:0000313" key="3">
    <source>
        <dbReference type="Proteomes" id="UP001596494"/>
    </source>
</evidence>
<accession>A0ABW2K6Y9</accession>
<feature type="transmembrane region" description="Helical" evidence="1">
    <location>
        <begin position="65"/>
        <end position="84"/>
    </location>
</feature>
<feature type="transmembrane region" description="Helical" evidence="1">
    <location>
        <begin position="91"/>
        <end position="109"/>
    </location>
</feature>
<name>A0ABW2K6Y9_9BACI</name>
<dbReference type="EMBL" id="JBHTBY010000017">
    <property type="protein sequence ID" value="MFC7322569.1"/>
    <property type="molecule type" value="Genomic_DNA"/>
</dbReference>
<gene>
    <name evidence="2" type="ORF">ACFQMN_17025</name>
</gene>
<comment type="caution">
    <text evidence="2">The sequence shown here is derived from an EMBL/GenBank/DDBJ whole genome shotgun (WGS) entry which is preliminary data.</text>
</comment>
<protein>
    <submittedName>
        <fullName evidence="2">Uncharacterized protein</fullName>
    </submittedName>
</protein>
<dbReference type="Proteomes" id="UP001596494">
    <property type="component" value="Unassembled WGS sequence"/>
</dbReference>
<evidence type="ECO:0000256" key="1">
    <source>
        <dbReference type="SAM" id="Phobius"/>
    </source>
</evidence>
<feature type="transmembrane region" description="Helical" evidence="1">
    <location>
        <begin position="121"/>
        <end position="139"/>
    </location>
</feature>
<feature type="transmembrane region" description="Helical" evidence="1">
    <location>
        <begin position="6"/>
        <end position="21"/>
    </location>
</feature>
<organism evidence="2 3">
    <name type="scientific">Halobacillus campisalis</name>
    <dbReference type="NCBI Taxonomy" id="435909"/>
    <lineage>
        <taxon>Bacteria</taxon>
        <taxon>Bacillati</taxon>
        <taxon>Bacillota</taxon>
        <taxon>Bacilli</taxon>
        <taxon>Bacillales</taxon>
        <taxon>Bacillaceae</taxon>
        <taxon>Halobacillus</taxon>
    </lineage>
</organism>
<sequence>MWFNIIAGFIIPWIFGIYMYRKAPEIFFTTAPITALIAVTCNQAGIHLGLWEVHHMPKVTLADSIFLDLGIFTIAGSSFTYFLAYKKKNRYLLLTLFTLGMTSLEYLSIVMEIVSYSDKWNIFYTFLMYAAGFLTLYFISKKLVKLGVYP</sequence>
<dbReference type="RefSeq" id="WP_289214946.1">
    <property type="nucleotide sequence ID" value="NZ_JAPVRC010000002.1"/>
</dbReference>
<keyword evidence="1" id="KW-0472">Membrane</keyword>
<reference evidence="3" key="1">
    <citation type="journal article" date="2019" name="Int. J. Syst. Evol. Microbiol.">
        <title>The Global Catalogue of Microorganisms (GCM) 10K type strain sequencing project: providing services to taxonomists for standard genome sequencing and annotation.</title>
        <authorList>
            <consortium name="The Broad Institute Genomics Platform"/>
            <consortium name="The Broad Institute Genome Sequencing Center for Infectious Disease"/>
            <person name="Wu L."/>
            <person name="Ma J."/>
        </authorList>
    </citation>
    <scope>NUCLEOTIDE SEQUENCE [LARGE SCALE GENOMIC DNA]</scope>
    <source>
        <strain evidence="3">CCUG 73951</strain>
    </source>
</reference>
<keyword evidence="1" id="KW-1133">Transmembrane helix</keyword>
<keyword evidence="1" id="KW-0812">Transmembrane</keyword>
<feature type="transmembrane region" description="Helical" evidence="1">
    <location>
        <begin position="33"/>
        <end position="53"/>
    </location>
</feature>
<keyword evidence="3" id="KW-1185">Reference proteome</keyword>
<proteinExistence type="predicted"/>
<evidence type="ECO:0000313" key="2">
    <source>
        <dbReference type="EMBL" id="MFC7322569.1"/>
    </source>
</evidence>